<evidence type="ECO:0000256" key="5">
    <source>
        <dbReference type="ARBA" id="ARBA00008391"/>
    </source>
</evidence>
<comment type="subunit">
    <text evidence="7">Homodimer.</text>
</comment>
<comment type="catalytic activity">
    <reaction evidence="1">
        <text>AMP + diphosphate = 5-phospho-alpha-D-ribose 1-diphosphate + adenine</text>
        <dbReference type="Rhea" id="RHEA:16609"/>
        <dbReference type="ChEBI" id="CHEBI:16708"/>
        <dbReference type="ChEBI" id="CHEBI:33019"/>
        <dbReference type="ChEBI" id="CHEBI:58017"/>
        <dbReference type="ChEBI" id="CHEBI:456215"/>
        <dbReference type="EC" id="2.4.2.7"/>
    </reaction>
</comment>
<keyword evidence="13" id="KW-0862">Zinc</keyword>
<dbReference type="EC" id="2.4.2.7" evidence="8"/>
<comment type="function">
    <text evidence="2">Catalyzes a salvage reaction resulting in the formation of AMP, that is energically less costly than de novo synthesis.</text>
</comment>
<dbReference type="Gene3D" id="3.40.50.2020">
    <property type="match status" value="1"/>
</dbReference>
<feature type="region of interest" description="Disordered" evidence="14">
    <location>
        <begin position="97"/>
        <end position="151"/>
    </location>
</feature>
<dbReference type="InterPro" id="IPR001841">
    <property type="entry name" value="Znf_RING"/>
</dbReference>
<dbReference type="GO" id="GO:0008270">
    <property type="term" value="F:zinc ion binding"/>
    <property type="evidence" value="ECO:0007669"/>
    <property type="project" value="UniProtKB-KW"/>
</dbReference>
<evidence type="ECO:0000259" key="15">
    <source>
        <dbReference type="PROSITE" id="PS50089"/>
    </source>
</evidence>
<accession>A0A1Q9CC91</accession>
<comment type="similarity">
    <text evidence="5">Belongs to the purine/pyrimidine phosphoribosyltransferase family.</text>
</comment>
<keyword evidence="13" id="KW-0479">Metal-binding</keyword>
<dbReference type="InterPro" id="IPR029057">
    <property type="entry name" value="PRTase-like"/>
</dbReference>
<evidence type="ECO:0000256" key="3">
    <source>
        <dbReference type="ARBA" id="ARBA00004496"/>
    </source>
</evidence>
<dbReference type="PANTHER" id="PTHR11776">
    <property type="entry name" value="ADENINE PHOSPHORIBOSYLTRANSFERASE"/>
    <property type="match status" value="1"/>
</dbReference>
<sequence>MAPRDKERHSANPRSSVRQPEKKSGGGGKYTIGKAGDERWGAVLKREDPNYDPEEKRVDPEDGCAYTWDELAEFYRGKYKMKQLEEYWDYECKPAKTRSSQRKAQSAQAGKDPTPAESAKQGKKVAAKPKAKSKAKPKAEAKRLQQGDMESDGPLAKEIALHIPYFPFKKIERFYDIQGLLQHPKLLNAMCAVWAKRFRKMGVTKICGFEARGFLFTPVSIKLGVPFVMLRKAGKLPNTISSGPYTKEYDGLDEMCVQKGAVVKGDKVVLIDDLIATGGTLCAGIKLMEACEAEVVECSCMVELKALKGREKCLAAGAKSVWGYISEELLTTKAELPDNYVDDGFAAPWAVEQKQVAQQQAERARYMVLKAQEEKKRTIIHAEGEKESARMIGDAIKANPGFVELRKISVAKEISSLLSKSANRMVLSTESLLMSLSDDNDGKAPAKKQVFSSCPTRDLAHAQKCSFSQDMSEYQAYAAALRDSESRASCSTRSSRSAQKSRSAPPPLSPIDQAIQRELIGEGIALDEVVANKRSSGWAVRQRQAQRNDLGHFCYGCGQPLRDLNEEVTVWTGAAIYRRFHPACAASYVLRADGQSAVDRSRDRLRDDVVEGYADAWRAPRPVRPVEAARQWLLSEDQRAWGSLRGDLFTTVTVNENGKKKAVPGLSHEQLRILQTKHRWQPVSPDLREGQESEHLECAVCFGAPDASSCCIRLPCAPQHVFHLSCVLPWLKKASLCPTCRRDLRPLLK</sequence>
<evidence type="ECO:0000256" key="2">
    <source>
        <dbReference type="ARBA" id="ARBA00003968"/>
    </source>
</evidence>
<dbReference type="Proteomes" id="UP000186817">
    <property type="component" value="Unassembled WGS sequence"/>
</dbReference>
<dbReference type="Pfam" id="PF13639">
    <property type="entry name" value="zf-RING_2"/>
    <property type="match status" value="1"/>
</dbReference>
<dbReference type="GO" id="GO:0003999">
    <property type="term" value="F:adenine phosphoribosyltransferase activity"/>
    <property type="evidence" value="ECO:0007669"/>
    <property type="project" value="UniProtKB-EC"/>
</dbReference>
<evidence type="ECO:0000256" key="9">
    <source>
        <dbReference type="ARBA" id="ARBA00022490"/>
    </source>
</evidence>
<dbReference type="InterPro" id="IPR050120">
    <property type="entry name" value="Adenine_PRTase"/>
</dbReference>
<evidence type="ECO:0000256" key="4">
    <source>
        <dbReference type="ARBA" id="ARBA00004659"/>
    </source>
</evidence>
<name>A0A1Q9CC91_SYMMI</name>
<comment type="pathway">
    <text evidence="4">Purine metabolism; AMP biosynthesis via salvage pathway; AMP from adenine: step 1/1.</text>
</comment>
<keyword evidence="11 16" id="KW-0808">Transferase</keyword>
<dbReference type="InterPro" id="IPR013083">
    <property type="entry name" value="Znf_RING/FYVE/PHD"/>
</dbReference>
<dbReference type="GO" id="GO:0016020">
    <property type="term" value="C:membrane"/>
    <property type="evidence" value="ECO:0007669"/>
    <property type="project" value="InterPro"/>
</dbReference>
<dbReference type="SUPFAM" id="SSF53271">
    <property type="entry name" value="PRTase-like"/>
    <property type="match status" value="1"/>
</dbReference>
<evidence type="ECO:0000256" key="11">
    <source>
        <dbReference type="ARBA" id="ARBA00022679"/>
    </source>
</evidence>
<dbReference type="GO" id="GO:0006166">
    <property type="term" value="P:purine ribonucleoside salvage"/>
    <property type="evidence" value="ECO:0007669"/>
    <property type="project" value="UniProtKB-KW"/>
</dbReference>
<feature type="domain" description="RING-type" evidence="15">
    <location>
        <begin position="698"/>
        <end position="741"/>
    </location>
</feature>
<dbReference type="PRINTS" id="PR00679">
    <property type="entry name" value="PROHIBITIN"/>
</dbReference>
<comment type="similarity">
    <text evidence="6">Belongs to the prohibitin family.</text>
</comment>
<feature type="compositionally biased region" description="Low complexity" evidence="14">
    <location>
        <begin position="488"/>
        <end position="503"/>
    </location>
</feature>
<evidence type="ECO:0000256" key="14">
    <source>
        <dbReference type="SAM" id="MobiDB-lite"/>
    </source>
</evidence>
<evidence type="ECO:0000256" key="1">
    <source>
        <dbReference type="ARBA" id="ARBA00000868"/>
    </source>
</evidence>
<comment type="subcellular location">
    <subcellularLocation>
        <location evidence="3">Cytoplasm</location>
    </subcellularLocation>
</comment>
<dbReference type="EMBL" id="LSRX01001370">
    <property type="protein sequence ID" value="OLP80542.1"/>
    <property type="molecule type" value="Genomic_DNA"/>
</dbReference>
<feature type="compositionally biased region" description="Basic and acidic residues" evidence="14">
    <location>
        <begin position="1"/>
        <end position="10"/>
    </location>
</feature>
<evidence type="ECO:0000256" key="8">
    <source>
        <dbReference type="ARBA" id="ARBA00011893"/>
    </source>
</evidence>
<dbReference type="NCBIfam" id="NF002636">
    <property type="entry name" value="PRK02304.1-5"/>
    <property type="match status" value="1"/>
</dbReference>
<comment type="caution">
    <text evidence="16">The sequence shown here is derived from an EMBL/GenBank/DDBJ whole genome shotgun (WGS) entry which is preliminary data.</text>
</comment>
<dbReference type="InterPro" id="IPR000163">
    <property type="entry name" value="Prohibitin"/>
</dbReference>
<organism evidence="16 17">
    <name type="scientific">Symbiodinium microadriaticum</name>
    <name type="common">Dinoflagellate</name>
    <name type="synonym">Zooxanthella microadriatica</name>
    <dbReference type="NCBI Taxonomy" id="2951"/>
    <lineage>
        <taxon>Eukaryota</taxon>
        <taxon>Sar</taxon>
        <taxon>Alveolata</taxon>
        <taxon>Dinophyceae</taxon>
        <taxon>Suessiales</taxon>
        <taxon>Symbiodiniaceae</taxon>
        <taxon>Symbiodinium</taxon>
    </lineage>
</organism>
<dbReference type="Pfam" id="PF00156">
    <property type="entry name" value="Pribosyltran"/>
    <property type="match status" value="1"/>
</dbReference>
<dbReference type="FunFam" id="3.40.50.2020:FF:000004">
    <property type="entry name" value="Adenine phosphoribosyltransferase"/>
    <property type="match status" value="1"/>
</dbReference>
<evidence type="ECO:0000313" key="17">
    <source>
        <dbReference type="Proteomes" id="UP000186817"/>
    </source>
</evidence>
<keyword evidence="10 16" id="KW-0328">Glycosyltransferase</keyword>
<dbReference type="CDD" id="cd06223">
    <property type="entry name" value="PRTases_typeI"/>
    <property type="match status" value="1"/>
</dbReference>
<keyword evidence="13" id="KW-0863">Zinc-finger</keyword>
<evidence type="ECO:0000256" key="12">
    <source>
        <dbReference type="ARBA" id="ARBA00022726"/>
    </source>
</evidence>
<evidence type="ECO:0000256" key="6">
    <source>
        <dbReference type="ARBA" id="ARBA00009658"/>
    </source>
</evidence>
<feature type="region of interest" description="Disordered" evidence="14">
    <location>
        <begin position="488"/>
        <end position="510"/>
    </location>
</feature>
<keyword evidence="17" id="KW-1185">Reference proteome</keyword>
<keyword evidence="12" id="KW-0660">Purine salvage</keyword>
<dbReference type="PROSITE" id="PS50089">
    <property type="entry name" value="ZF_RING_2"/>
    <property type="match status" value="1"/>
</dbReference>
<proteinExistence type="inferred from homology"/>
<reference evidence="16 17" key="1">
    <citation type="submission" date="2016-02" db="EMBL/GenBank/DDBJ databases">
        <title>Genome analysis of coral dinoflagellate symbionts highlights evolutionary adaptations to a symbiotic lifestyle.</title>
        <authorList>
            <person name="Aranda M."/>
            <person name="Li Y."/>
            <person name="Liew Y.J."/>
            <person name="Baumgarten S."/>
            <person name="Simakov O."/>
            <person name="Wilson M."/>
            <person name="Piel J."/>
            <person name="Ashoor H."/>
            <person name="Bougouffa S."/>
            <person name="Bajic V.B."/>
            <person name="Ryu T."/>
            <person name="Ravasi T."/>
            <person name="Bayer T."/>
            <person name="Micklem G."/>
            <person name="Kim H."/>
            <person name="Bhak J."/>
            <person name="Lajeunesse T.C."/>
            <person name="Voolstra C.R."/>
        </authorList>
    </citation>
    <scope>NUCLEOTIDE SEQUENCE [LARGE SCALE GENOMIC DNA]</scope>
    <source>
        <strain evidence="16 17">CCMP2467</strain>
    </source>
</reference>
<keyword evidence="9" id="KW-0963">Cytoplasm</keyword>
<dbReference type="SUPFAM" id="SSF57850">
    <property type="entry name" value="RING/U-box"/>
    <property type="match status" value="1"/>
</dbReference>
<evidence type="ECO:0000313" key="16">
    <source>
        <dbReference type="EMBL" id="OLP80542.1"/>
    </source>
</evidence>
<dbReference type="AlphaFoldDB" id="A0A1Q9CC91"/>
<gene>
    <name evidence="16" type="primary">APT1</name>
    <name evidence="16" type="ORF">AK812_SmicGene39026</name>
</gene>
<evidence type="ECO:0000256" key="7">
    <source>
        <dbReference type="ARBA" id="ARBA00011738"/>
    </source>
</evidence>
<evidence type="ECO:0000256" key="10">
    <source>
        <dbReference type="ARBA" id="ARBA00022676"/>
    </source>
</evidence>
<dbReference type="GO" id="GO:0005737">
    <property type="term" value="C:cytoplasm"/>
    <property type="evidence" value="ECO:0007669"/>
    <property type="project" value="UniProtKB-SubCell"/>
</dbReference>
<feature type="compositionally biased region" description="Basic and acidic residues" evidence="14">
    <location>
        <begin position="35"/>
        <end position="60"/>
    </location>
</feature>
<protein>
    <recommendedName>
        <fullName evidence="8">adenine phosphoribosyltransferase</fullName>
        <ecNumber evidence="8">2.4.2.7</ecNumber>
    </recommendedName>
</protein>
<dbReference type="InterPro" id="IPR000836">
    <property type="entry name" value="PRTase_dom"/>
</dbReference>
<feature type="compositionally biased region" description="Basic residues" evidence="14">
    <location>
        <begin position="121"/>
        <end position="136"/>
    </location>
</feature>
<dbReference type="OrthoDB" id="363185at2759"/>
<feature type="region of interest" description="Disordered" evidence="14">
    <location>
        <begin position="1"/>
        <end position="63"/>
    </location>
</feature>
<dbReference type="PANTHER" id="PTHR11776:SF7">
    <property type="entry name" value="PHOSPHORIBOSYLTRANSFERASE DOMAIN-CONTAINING PROTEIN"/>
    <property type="match status" value="1"/>
</dbReference>
<evidence type="ECO:0000256" key="13">
    <source>
        <dbReference type="PROSITE-ProRule" id="PRU00175"/>
    </source>
</evidence>
<dbReference type="Gene3D" id="3.30.40.10">
    <property type="entry name" value="Zinc/RING finger domain, C3HC4 (zinc finger)"/>
    <property type="match status" value="1"/>
</dbReference>